<keyword evidence="1" id="KW-0812">Transmembrane</keyword>
<accession>A0A5J5D0L8</accession>
<keyword evidence="3" id="KW-1185">Reference proteome</keyword>
<dbReference type="Proteomes" id="UP000327493">
    <property type="component" value="Chromosome 11"/>
</dbReference>
<proteinExistence type="predicted"/>
<keyword evidence="1" id="KW-1133">Transmembrane helix</keyword>
<evidence type="ECO:0000256" key="1">
    <source>
        <dbReference type="SAM" id="Phobius"/>
    </source>
</evidence>
<evidence type="ECO:0000313" key="3">
    <source>
        <dbReference type="Proteomes" id="UP000327493"/>
    </source>
</evidence>
<sequence length="168" mass="19311">MLTKGRTEMSECGVWMVNPSHGTKLIVSNVKHEEDTVLSSWKTIFIYFPYIPLCFFFFSSSLCNMMCVQWGKHDSLVALRISGETKDKQHVGVEILPSSVLEKEHSHASPLWEQAFHGAAYILHKLCPNFYSLLCPHIFGHLICTSYSWINMCHHALLYLQRSIFTMP</sequence>
<dbReference type="AlphaFoldDB" id="A0A5J5D0L8"/>
<feature type="transmembrane region" description="Helical" evidence="1">
    <location>
        <begin position="44"/>
        <end position="63"/>
    </location>
</feature>
<dbReference type="EMBL" id="VOFY01000011">
    <property type="protein sequence ID" value="KAA8588222.1"/>
    <property type="molecule type" value="Genomic_DNA"/>
</dbReference>
<evidence type="ECO:0000313" key="2">
    <source>
        <dbReference type="EMBL" id="KAA8588222.1"/>
    </source>
</evidence>
<comment type="caution">
    <text evidence="2">The sequence shown here is derived from an EMBL/GenBank/DDBJ whole genome shotgun (WGS) entry which is preliminary data.</text>
</comment>
<protein>
    <submittedName>
        <fullName evidence="2">Uncharacterized protein</fullName>
    </submittedName>
</protein>
<reference evidence="2 3" key="1">
    <citation type="submission" date="2019-08" db="EMBL/GenBank/DDBJ databases">
        <title>A chromosome-level genome assembly, high-density linkage maps, and genome scans reveal the genomic architecture of hybrid incompatibilities underlying speciation via character displacement in darters (Percidae: Etheostominae).</title>
        <authorList>
            <person name="Moran R.L."/>
            <person name="Catchen J.M."/>
            <person name="Fuller R.C."/>
        </authorList>
    </citation>
    <scope>NUCLEOTIDE SEQUENCE [LARGE SCALE GENOMIC DNA]</scope>
    <source>
        <strain evidence="2">EspeVRDwgs_2016</strain>
        <tissue evidence="2">Muscle</tissue>
    </source>
</reference>
<gene>
    <name evidence="2" type="ORF">FQN60_001416</name>
</gene>
<organism evidence="2 3">
    <name type="scientific">Etheostoma spectabile</name>
    <name type="common">orangethroat darter</name>
    <dbReference type="NCBI Taxonomy" id="54343"/>
    <lineage>
        <taxon>Eukaryota</taxon>
        <taxon>Metazoa</taxon>
        <taxon>Chordata</taxon>
        <taxon>Craniata</taxon>
        <taxon>Vertebrata</taxon>
        <taxon>Euteleostomi</taxon>
        <taxon>Actinopterygii</taxon>
        <taxon>Neopterygii</taxon>
        <taxon>Teleostei</taxon>
        <taxon>Neoteleostei</taxon>
        <taxon>Acanthomorphata</taxon>
        <taxon>Eupercaria</taxon>
        <taxon>Perciformes</taxon>
        <taxon>Percoidei</taxon>
        <taxon>Percidae</taxon>
        <taxon>Etheostomatinae</taxon>
        <taxon>Etheostoma</taxon>
    </lineage>
</organism>
<name>A0A5J5D0L8_9PERO</name>
<keyword evidence="1" id="KW-0472">Membrane</keyword>